<dbReference type="InterPro" id="IPR001584">
    <property type="entry name" value="Integrase_cat-core"/>
</dbReference>
<dbReference type="Proteomes" id="UP001558652">
    <property type="component" value="Unassembled WGS sequence"/>
</dbReference>
<feature type="domain" description="Integrase catalytic" evidence="2">
    <location>
        <begin position="146"/>
        <end position="303"/>
    </location>
</feature>
<dbReference type="PROSITE" id="PS50994">
    <property type="entry name" value="INTEGRASE"/>
    <property type="match status" value="1"/>
</dbReference>
<evidence type="ECO:0000256" key="1">
    <source>
        <dbReference type="SAM" id="MobiDB-lite"/>
    </source>
</evidence>
<dbReference type="EMBL" id="JBFDAA010000007">
    <property type="protein sequence ID" value="KAL1130725.1"/>
    <property type="molecule type" value="Genomic_DNA"/>
</dbReference>
<dbReference type="InterPro" id="IPR031941">
    <property type="entry name" value="DUF4773"/>
</dbReference>
<evidence type="ECO:0000259" key="2">
    <source>
        <dbReference type="PROSITE" id="PS50994"/>
    </source>
</evidence>
<keyword evidence="4" id="KW-1185">Reference proteome</keyword>
<evidence type="ECO:0000313" key="4">
    <source>
        <dbReference type="Proteomes" id="UP001558652"/>
    </source>
</evidence>
<organism evidence="3 4">
    <name type="scientific">Ranatra chinensis</name>
    <dbReference type="NCBI Taxonomy" id="642074"/>
    <lineage>
        <taxon>Eukaryota</taxon>
        <taxon>Metazoa</taxon>
        <taxon>Ecdysozoa</taxon>
        <taxon>Arthropoda</taxon>
        <taxon>Hexapoda</taxon>
        <taxon>Insecta</taxon>
        <taxon>Pterygota</taxon>
        <taxon>Neoptera</taxon>
        <taxon>Paraneoptera</taxon>
        <taxon>Hemiptera</taxon>
        <taxon>Heteroptera</taxon>
        <taxon>Panheteroptera</taxon>
        <taxon>Nepomorpha</taxon>
        <taxon>Nepidae</taxon>
        <taxon>Ranatrinae</taxon>
        <taxon>Ranatra</taxon>
    </lineage>
</organism>
<dbReference type="PANTHER" id="PTHR47331">
    <property type="entry name" value="PHD-TYPE DOMAIN-CONTAINING PROTEIN"/>
    <property type="match status" value="1"/>
</dbReference>
<dbReference type="SUPFAM" id="SSF53098">
    <property type="entry name" value="Ribonuclease H-like"/>
    <property type="match status" value="1"/>
</dbReference>
<reference evidence="3 4" key="1">
    <citation type="submission" date="2024-07" db="EMBL/GenBank/DDBJ databases">
        <title>Chromosome-level genome assembly of the water stick insect Ranatra chinensis (Heteroptera: Nepidae).</title>
        <authorList>
            <person name="Liu X."/>
        </authorList>
    </citation>
    <scope>NUCLEOTIDE SEQUENCE [LARGE SCALE GENOMIC DNA]</scope>
    <source>
        <strain evidence="3">Cailab_2021Rc</strain>
        <tissue evidence="3">Muscle</tissue>
    </source>
</reference>
<dbReference type="InterPro" id="IPR036397">
    <property type="entry name" value="RNaseH_sf"/>
</dbReference>
<name>A0ABD0YHF9_9HEMI</name>
<gene>
    <name evidence="3" type="ORF">AAG570_011966</name>
</gene>
<sequence length="646" mass="73096">MESKTLSKIERTGEGPEGKAGKIGGESFSDYCTCPSFKECICCGDHEVMASEKAPLFNTKVCVTFGMENLSSLLNVRIKVGLMTVMNEYIDLTTYRRVCRKMEEYDYVEFCTGMKVEKTETRLRVCPWVQAKIQGIFEHPFVLPCINVDKGKGLSLDSKMEGYEQPGIKVNLVELWNKLKGCLRSNAPKVFSDCGKNFVGAPAELKAAKDEEIHRYCAKKGIIWYFNPPYAPNFGGSWEAAVKSAKNLLYKLIGTSPLIFGELATAFIKIEAVLNCRPLCALSCDPLDGPDYLSPGHFLIGSPLLVCPKRVMNEQLSLKTRWTRLRKAFWNRCFSHLIGQPANLWFLGKSKPKLRKDDLEAASIYSLHDGVERKKGTMKNLWFGAIFVAVLLAGARADEDELTEDNVQEILETEFNNQLLNTERELDYLEYISTIADLPEEESDDAIDEEDEYDDEAPRSGFKDKMVAFKEKLKKKCSCESHRVCGCCAKKKIKIPKTSKVFKPKFCTNVTIFPEENKIGIKLLAGPITVFKKRMSLQRFDNMCKHLPNLENIELCFKMKVEQSAEKGLQTCMKAKLKLMSMFKQAVKFPCFNFKDHKLTIDETFMEDGEDDDGLAFDYKAAGEKIKGWFGWGSKATTTPIPDDDF</sequence>
<dbReference type="Gene3D" id="3.30.420.10">
    <property type="entry name" value="Ribonuclease H-like superfamily/Ribonuclease H"/>
    <property type="match status" value="1"/>
</dbReference>
<feature type="compositionally biased region" description="Basic and acidic residues" evidence="1">
    <location>
        <begin position="1"/>
        <end position="20"/>
    </location>
</feature>
<accession>A0ABD0YHF9</accession>
<protein>
    <recommendedName>
        <fullName evidence="2">Integrase catalytic domain-containing protein</fullName>
    </recommendedName>
</protein>
<evidence type="ECO:0000313" key="3">
    <source>
        <dbReference type="EMBL" id="KAL1130725.1"/>
    </source>
</evidence>
<dbReference type="Pfam" id="PF15998">
    <property type="entry name" value="DUF4773"/>
    <property type="match status" value="2"/>
</dbReference>
<dbReference type="PANTHER" id="PTHR47331:SF2">
    <property type="match status" value="1"/>
</dbReference>
<dbReference type="InterPro" id="IPR012337">
    <property type="entry name" value="RNaseH-like_sf"/>
</dbReference>
<comment type="caution">
    <text evidence="3">The sequence shown here is derived from an EMBL/GenBank/DDBJ whole genome shotgun (WGS) entry which is preliminary data.</text>
</comment>
<proteinExistence type="predicted"/>
<feature type="region of interest" description="Disordered" evidence="1">
    <location>
        <begin position="1"/>
        <end position="21"/>
    </location>
</feature>
<dbReference type="AlphaFoldDB" id="A0ABD0YHF9"/>